<keyword evidence="4" id="KW-0175">Coiled coil</keyword>
<dbReference type="InterPro" id="IPR004358">
    <property type="entry name" value="Sig_transdc_His_kin-like_C"/>
</dbReference>
<feature type="transmembrane region" description="Helical" evidence="5">
    <location>
        <begin position="12"/>
        <end position="31"/>
    </location>
</feature>
<dbReference type="InterPro" id="IPR003661">
    <property type="entry name" value="HisK_dim/P_dom"/>
</dbReference>
<dbReference type="Gene3D" id="1.10.287.130">
    <property type="match status" value="1"/>
</dbReference>
<feature type="domain" description="Histidine kinase" evidence="6">
    <location>
        <begin position="319"/>
        <end position="534"/>
    </location>
</feature>
<feature type="transmembrane region" description="Helical" evidence="5">
    <location>
        <begin position="243"/>
        <end position="265"/>
    </location>
</feature>
<dbReference type="PRINTS" id="PR00344">
    <property type="entry name" value="BCTRLSENSOR"/>
</dbReference>
<evidence type="ECO:0000256" key="4">
    <source>
        <dbReference type="SAM" id="Coils"/>
    </source>
</evidence>
<dbReference type="PROSITE" id="PS50109">
    <property type="entry name" value="HIS_KIN"/>
    <property type="match status" value="1"/>
</dbReference>
<dbReference type="Gene3D" id="3.30.565.10">
    <property type="entry name" value="Histidine kinase-like ATPase, C-terminal domain"/>
    <property type="match status" value="1"/>
</dbReference>
<dbReference type="Pfam" id="PF14827">
    <property type="entry name" value="dCache_3"/>
    <property type="match status" value="1"/>
</dbReference>
<dbReference type="CDD" id="cd00082">
    <property type="entry name" value="HisKA"/>
    <property type="match status" value="1"/>
</dbReference>
<comment type="catalytic activity">
    <reaction evidence="1">
        <text>ATP + protein L-histidine = ADP + protein N-phospho-L-histidine.</text>
        <dbReference type="EC" id="2.7.13.3"/>
    </reaction>
</comment>
<dbReference type="EC" id="2.7.13.3" evidence="2"/>
<dbReference type="PANTHER" id="PTHR43065:SF42">
    <property type="entry name" value="TWO-COMPONENT SENSOR PPRA"/>
    <property type="match status" value="1"/>
</dbReference>
<keyword evidence="5" id="KW-1133">Transmembrane helix</keyword>
<dbReference type="InterPro" id="IPR036890">
    <property type="entry name" value="HATPase_C_sf"/>
</dbReference>
<dbReference type="Pfam" id="PF02518">
    <property type="entry name" value="HATPase_c"/>
    <property type="match status" value="1"/>
</dbReference>
<dbReference type="AlphaFoldDB" id="A0A4U7BP37"/>
<name>A0A4U7BP37_9BACT</name>
<dbReference type="Proteomes" id="UP000310353">
    <property type="component" value="Unassembled WGS sequence"/>
</dbReference>
<comment type="caution">
    <text evidence="7">The sequence shown here is derived from an EMBL/GenBank/DDBJ whole genome shotgun (WGS) entry which is preliminary data.</text>
</comment>
<dbReference type="EMBL" id="NXMA01000005">
    <property type="protein sequence ID" value="TKX32461.1"/>
    <property type="molecule type" value="Genomic_DNA"/>
</dbReference>
<evidence type="ECO:0000256" key="5">
    <source>
        <dbReference type="SAM" id="Phobius"/>
    </source>
</evidence>
<keyword evidence="3" id="KW-0597">Phosphoprotein</keyword>
<keyword evidence="5" id="KW-0472">Membrane</keyword>
<dbReference type="CDD" id="cd00075">
    <property type="entry name" value="HATPase"/>
    <property type="match status" value="1"/>
</dbReference>
<dbReference type="PANTHER" id="PTHR43065">
    <property type="entry name" value="SENSOR HISTIDINE KINASE"/>
    <property type="match status" value="1"/>
</dbReference>
<accession>A0A4U7BP37</accession>
<keyword evidence="8" id="KW-1185">Reference proteome</keyword>
<dbReference type="RefSeq" id="WP_137622135.1">
    <property type="nucleotide sequence ID" value="NZ_NXMA01000005.1"/>
</dbReference>
<dbReference type="InterPro" id="IPR029150">
    <property type="entry name" value="dCache_3"/>
</dbReference>
<evidence type="ECO:0000259" key="6">
    <source>
        <dbReference type="PROSITE" id="PS50109"/>
    </source>
</evidence>
<gene>
    <name evidence="7" type="ORF">CQA76_03870</name>
</gene>
<dbReference type="OrthoDB" id="9805967at2"/>
<evidence type="ECO:0000313" key="8">
    <source>
        <dbReference type="Proteomes" id="UP000310353"/>
    </source>
</evidence>
<evidence type="ECO:0000313" key="7">
    <source>
        <dbReference type="EMBL" id="TKX32461.1"/>
    </source>
</evidence>
<feature type="coiled-coil region" evidence="4">
    <location>
        <begin position="269"/>
        <end position="303"/>
    </location>
</feature>
<keyword evidence="5" id="KW-0812">Transmembrane</keyword>
<proteinExistence type="predicted"/>
<dbReference type="GO" id="GO:0000155">
    <property type="term" value="F:phosphorelay sensor kinase activity"/>
    <property type="evidence" value="ECO:0007669"/>
    <property type="project" value="InterPro"/>
</dbReference>
<evidence type="ECO:0000256" key="3">
    <source>
        <dbReference type="ARBA" id="ARBA00022553"/>
    </source>
</evidence>
<dbReference type="SMART" id="SM00387">
    <property type="entry name" value="HATPase_c"/>
    <property type="match status" value="1"/>
</dbReference>
<protein>
    <recommendedName>
        <fullName evidence="2">histidine kinase</fullName>
        <ecNumber evidence="2">2.7.13.3</ecNumber>
    </recommendedName>
</protein>
<dbReference type="InterPro" id="IPR036097">
    <property type="entry name" value="HisK_dim/P_sf"/>
</dbReference>
<reference evidence="7 8" key="1">
    <citation type="submission" date="2018-05" db="EMBL/GenBank/DDBJ databases">
        <title>Novel Campyloabacter and Helicobacter Species and Strains.</title>
        <authorList>
            <person name="Mannion A.J."/>
            <person name="Shen Z."/>
            <person name="Fox J.G."/>
        </authorList>
    </citation>
    <scope>NUCLEOTIDE SEQUENCE [LARGE SCALE GENOMIC DNA]</scope>
    <source>
        <strain evidence="8">MIT17-670</strain>
    </source>
</reference>
<dbReference type="InterPro" id="IPR005467">
    <property type="entry name" value="His_kinase_dom"/>
</dbReference>
<evidence type="ECO:0000256" key="2">
    <source>
        <dbReference type="ARBA" id="ARBA00012438"/>
    </source>
</evidence>
<dbReference type="SUPFAM" id="SSF55874">
    <property type="entry name" value="ATPase domain of HSP90 chaperone/DNA topoisomerase II/histidine kinase"/>
    <property type="match status" value="1"/>
</dbReference>
<sequence>MRLYLKFSTKTKTMVLVITLFILTCIVFSFLRQIDIRNLINLSKEEFKDEIANIYTTTLKRTKEFYTSRAKANLESDNIKSYIKNQDIEKIKKLTHSRFKVLKEENPFLLSMKFFNDKGQLLTFLGTKNQSLNPKNAKNEYFFLDQNILTYHILTPFYEKSKLLGWIEFCLSAEYFLKEIQDFSELKGSIVFDGEYQDGNLTTKGEQTFILHSFTLFNTDAKQAKMIFYQDITKQENIIKKSFYEALMLSLFLILIILLILHYGFKVLIKRLEVSENSLRHLNANLEQEIQTELKKRREQERMLMHQSRLASMGEMIGNIAHQWRQPLTELSAIITHLGLMIELKKLDYENFKKQEKSAENLISYMSKTIDDFRNFFKPNASKTIFYIEETLDKTLKLLESSLKEHSIKVEKDFSEKIEFYGFQTQFSQAILNILCNAKDILIERKIENPCIKISLIRKNQSIIIKIKDNGGGITISPIEKIFEPYISSKHANIGTGIGLYMSKVIIEKNFKGNLYANNKNNGAEFIISLALTSNLKMQL</sequence>
<dbReference type="InterPro" id="IPR003594">
    <property type="entry name" value="HATPase_dom"/>
</dbReference>
<dbReference type="SUPFAM" id="SSF47384">
    <property type="entry name" value="Homodimeric domain of signal transducing histidine kinase"/>
    <property type="match status" value="1"/>
</dbReference>
<organism evidence="7 8">
    <name type="scientific">Campylobacter aviculae</name>
    <dbReference type="NCBI Taxonomy" id="2510190"/>
    <lineage>
        <taxon>Bacteria</taxon>
        <taxon>Pseudomonadati</taxon>
        <taxon>Campylobacterota</taxon>
        <taxon>Epsilonproteobacteria</taxon>
        <taxon>Campylobacterales</taxon>
        <taxon>Campylobacteraceae</taxon>
        <taxon>Campylobacter</taxon>
    </lineage>
</organism>
<evidence type="ECO:0000256" key="1">
    <source>
        <dbReference type="ARBA" id="ARBA00000085"/>
    </source>
</evidence>